<dbReference type="InterPro" id="IPR018159">
    <property type="entry name" value="Spectrin/alpha-actinin"/>
</dbReference>
<evidence type="ECO:0000256" key="2">
    <source>
        <dbReference type="ARBA" id="ARBA00023043"/>
    </source>
</evidence>
<feature type="domain" description="Endonuclease/exonuclease/phosphatase" evidence="6">
    <location>
        <begin position="609"/>
        <end position="801"/>
    </location>
</feature>
<dbReference type="Gene3D" id="1.25.40.20">
    <property type="entry name" value="Ankyrin repeat-containing domain"/>
    <property type="match status" value="1"/>
</dbReference>
<keyword evidence="2 3" id="KW-0040">ANK repeat</keyword>
<keyword evidence="5" id="KW-1133">Transmembrane helix</keyword>
<evidence type="ECO:0000259" key="6">
    <source>
        <dbReference type="Pfam" id="PF03372"/>
    </source>
</evidence>
<feature type="region of interest" description="Disordered" evidence="4">
    <location>
        <begin position="346"/>
        <end position="373"/>
    </location>
</feature>
<sequence>MRPRHTAPEVVPSDIEGGGNSYGKTISMAGSGGRPIIQPFEGPGAGDGKSKGRRGMTADKEFLQKVGLGVAGVWLLGWLLLGWDVMWPLYLVYDLFLSLLSFPPFSWFSWMFSGWISRGAPVLNHGAPIEEATLPQGQVSQYVNSYVQQYGDAALIFATNDGYPQIVKELISNEDLGYRDLVDARDDSGNTALIYAAAKGFRQCTAALLRAGADPELPNEGNGGRTPLMEAAGGGYKDIVQALRMMPNIAVDIADDHGNTALHYAAYHGHLAVVMELLKSNPNKDLKNIYGHTAASYAASNKFKGIADVLNRADPAKSQRRAQEKEKEHDDAVKAMEEKIREHLNQLKSKQEEKSKHVKGKAEDLHERDAEDFEPSIEREHDGVSEAERKALEEQLTKLRRQHEEAELKSQKKIVELLEKTSEQQRELDEAKAKHREIQLNHTELQLKVDELETKHRTSVLKAQEEADRAKDLADKHQEVKQELQLHKQRAEALEKERDQQEEIARRHQAHAQQAHQEVTDHLTKLEEHQKEMTALREQLQKASEEKKQEEQRIQQMQEELTRESIDRNLGHAQARVGREDVLSIMNVSCLVNTFLLEVRVARALAFGSKPDMQQRADGLVTWFQSLREEEVPDVVVFNEIFSKAGSTIFKRLCNSKWKRNGQSGRILDCDSGHFGSATRVLNPAGYIKISGGVVIMVRKGLTMSDPHEEAYVDHDLEDGMSQKGFLRVRVHHPSIGDVWVVGSHTQAWPKNAGLRVKQWKQMWRHIEATIPGGSRVVIAGDMNTETSEIETMKTELHAENTPLAESGFWLQLRTPLKYSSYGGGGQNAYLHYDPAEAHEKSPHDQIVYVSDSGKYTSPESMRWQYLPMKSDACFPSAITSPTISVDDLSDHYAAYAELCYGSRCASQTLSGHRGFTGIGSDSEMRCCPGRGKLGDKCFDWANGGVHELQLALTSAGVCVKTWKKEHMFGSPTTRVCATGVTATSLDECYEKLSDLDLPFKLIECQGSEWTIK</sequence>
<dbReference type="AlphaFoldDB" id="A0A812R9D8"/>
<evidence type="ECO:0000313" key="7">
    <source>
        <dbReference type="EMBL" id="CAE7429091.1"/>
    </source>
</evidence>
<feature type="repeat" description="ANK" evidence="3">
    <location>
        <begin position="188"/>
        <end position="220"/>
    </location>
</feature>
<dbReference type="InterPro" id="IPR036691">
    <property type="entry name" value="Endo/exonu/phosph_ase_sf"/>
</dbReference>
<dbReference type="Gene3D" id="3.60.10.10">
    <property type="entry name" value="Endonuclease/exonuclease/phosphatase"/>
    <property type="match status" value="1"/>
</dbReference>
<reference evidence="7" key="1">
    <citation type="submission" date="2021-02" db="EMBL/GenBank/DDBJ databases">
        <authorList>
            <person name="Dougan E. K."/>
            <person name="Rhodes N."/>
            <person name="Thang M."/>
            <person name="Chan C."/>
        </authorList>
    </citation>
    <scope>NUCLEOTIDE SEQUENCE</scope>
</reference>
<keyword evidence="5" id="KW-0812">Transmembrane</keyword>
<keyword evidence="1" id="KW-0677">Repeat</keyword>
<keyword evidence="5" id="KW-0472">Membrane</keyword>
<feature type="repeat" description="ANK" evidence="3">
    <location>
        <begin position="257"/>
        <end position="289"/>
    </location>
</feature>
<dbReference type="InterPro" id="IPR002110">
    <property type="entry name" value="Ankyrin_rpt"/>
</dbReference>
<evidence type="ECO:0000313" key="8">
    <source>
        <dbReference type="Proteomes" id="UP000604046"/>
    </source>
</evidence>
<dbReference type="InterPro" id="IPR005135">
    <property type="entry name" value="Endo/exonuclease/phosphatase"/>
</dbReference>
<name>A0A812R9D8_9DINO</name>
<dbReference type="PROSITE" id="PS50297">
    <property type="entry name" value="ANK_REP_REGION"/>
    <property type="match status" value="1"/>
</dbReference>
<gene>
    <name evidence="7" type="primary">kidins220b</name>
    <name evidence="7" type="ORF">SNAT2548_LOCUS23325</name>
</gene>
<evidence type="ECO:0000256" key="3">
    <source>
        <dbReference type="PROSITE-ProRule" id="PRU00023"/>
    </source>
</evidence>
<dbReference type="PROSITE" id="PS50088">
    <property type="entry name" value="ANK_REPEAT"/>
    <property type="match status" value="2"/>
</dbReference>
<evidence type="ECO:0000256" key="5">
    <source>
        <dbReference type="SAM" id="Phobius"/>
    </source>
</evidence>
<dbReference type="SUPFAM" id="SSF48403">
    <property type="entry name" value="Ankyrin repeat"/>
    <property type="match status" value="1"/>
</dbReference>
<dbReference type="EMBL" id="CAJNDS010002318">
    <property type="protein sequence ID" value="CAE7429091.1"/>
    <property type="molecule type" value="Genomic_DNA"/>
</dbReference>
<dbReference type="OrthoDB" id="436785at2759"/>
<dbReference type="GO" id="GO:0003824">
    <property type="term" value="F:catalytic activity"/>
    <property type="evidence" value="ECO:0007669"/>
    <property type="project" value="InterPro"/>
</dbReference>
<proteinExistence type="predicted"/>
<dbReference type="SUPFAM" id="SSF56219">
    <property type="entry name" value="DNase I-like"/>
    <property type="match status" value="1"/>
</dbReference>
<accession>A0A812R9D8</accession>
<dbReference type="SMART" id="SM00248">
    <property type="entry name" value="ANK"/>
    <property type="match status" value="5"/>
</dbReference>
<dbReference type="Pfam" id="PF03372">
    <property type="entry name" value="Exo_endo_phos"/>
    <property type="match status" value="1"/>
</dbReference>
<feature type="region of interest" description="Disordered" evidence="4">
    <location>
        <begin position="1"/>
        <end position="20"/>
    </location>
</feature>
<evidence type="ECO:0000256" key="1">
    <source>
        <dbReference type="ARBA" id="ARBA00022737"/>
    </source>
</evidence>
<dbReference type="Pfam" id="PF00023">
    <property type="entry name" value="Ank"/>
    <property type="match status" value="1"/>
</dbReference>
<feature type="compositionally biased region" description="Basic and acidic residues" evidence="4">
    <location>
        <begin position="346"/>
        <end position="369"/>
    </location>
</feature>
<dbReference type="PANTHER" id="PTHR24171">
    <property type="entry name" value="ANKYRIN REPEAT DOMAIN-CONTAINING PROTEIN 39-RELATED"/>
    <property type="match status" value="1"/>
</dbReference>
<dbReference type="Proteomes" id="UP000604046">
    <property type="component" value="Unassembled WGS sequence"/>
</dbReference>
<comment type="caution">
    <text evidence="7">The sequence shown here is derived from an EMBL/GenBank/DDBJ whole genome shotgun (WGS) entry which is preliminary data.</text>
</comment>
<organism evidence="7 8">
    <name type="scientific">Symbiodinium natans</name>
    <dbReference type="NCBI Taxonomy" id="878477"/>
    <lineage>
        <taxon>Eukaryota</taxon>
        <taxon>Sar</taxon>
        <taxon>Alveolata</taxon>
        <taxon>Dinophyceae</taxon>
        <taxon>Suessiales</taxon>
        <taxon>Symbiodiniaceae</taxon>
        <taxon>Symbiodinium</taxon>
    </lineage>
</organism>
<evidence type="ECO:0000256" key="4">
    <source>
        <dbReference type="SAM" id="MobiDB-lite"/>
    </source>
</evidence>
<feature type="compositionally biased region" description="Basic and acidic residues" evidence="4">
    <location>
        <begin position="463"/>
        <end position="506"/>
    </location>
</feature>
<dbReference type="CDD" id="cd00176">
    <property type="entry name" value="SPEC"/>
    <property type="match status" value="1"/>
</dbReference>
<protein>
    <submittedName>
        <fullName evidence="7">Kidins220b protein</fullName>
    </submittedName>
</protein>
<feature type="region of interest" description="Disordered" evidence="4">
    <location>
        <begin position="460"/>
        <end position="517"/>
    </location>
</feature>
<feature type="transmembrane region" description="Helical" evidence="5">
    <location>
        <begin position="62"/>
        <end position="81"/>
    </location>
</feature>
<keyword evidence="8" id="KW-1185">Reference proteome</keyword>
<dbReference type="InterPro" id="IPR036770">
    <property type="entry name" value="Ankyrin_rpt-contain_sf"/>
</dbReference>
<dbReference type="Pfam" id="PF12796">
    <property type="entry name" value="Ank_2"/>
    <property type="match status" value="1"/>
</dbReference>